<evidence type="ECO:0000313" key="2">
    <source>
        <dbReference type="EMBL" id="SFP15485.1"/>
    </source>
</evidence>
<feature type="transmembrane region" description="Helical" evidence="1">
    <location>
        <begin position="32"/>
        <end position="50"/>
    </location>
</feature>
<dbReference type="RefSeq" id="WP_093140749.1">
    <property type="nucleotide sequence ID" value="NZ_FOXF01000006.1"/>
</dbReference>
<organism evidence="2 3">
    <name type="scientific">Ruminobacter amylophilus</name>
    <dbReference type="NCBI Taxonomy" id="867"/>
    <lineage>
        <taxon>Bacteria</taxon>
        <taxon>Pseudomonadati</taxon>
        <taxon>Pseudomonadota</taxon>
        <taxon>Gammaproteobacteria</taxon>
        <taxon>Aeromonadales</taxon>
        <taxon>Succinivibrionaceae</taxon>
        <taxon>Ruminobacter</taxon>
    </lineage>
</organism>
<evidence type="ECO:0000256" key="1">
    <source>
        <dbReference type="SAM" id="Phobius"/>
    </source>
</evidence>
<gene>
    <name evidence="2" type="ORF">SAMN02910344_00583</name>
</gene>
<accession>A0A662ZGC0</accession>
<name>A0A662ZGC0_9GAMM</name>
<evidence type="ECO:0000313" key="3">
    <source>
        <dbReference type="Proteomes" id="UP000243745"/>
    </source>
</evidence>
<protein>
    <submittedName>
        <fullName evidence="2">Uncharacterized protein</fullName>
    </submittedName>
</protein>
<feature type="transmembrane region" description="Helical" evidence="1">
    <location>
        <begin position="95"/>
        <end position="113"/>
    </location>
</feature>
<proteinExistence type="predicted"/>
<feature type="transmembrane region" description="Helical" evidence="1">
    <location>
        <begin position="71"/>
        <end position="89"/>
    </location>
</feature>
<keyword evidence="3" id="KW-1185">Reference proteome</keyword>
<reference evidence="2 3" key="1">
    <citation type="submission" date="2016-10" db="EMBL/GenBank/DDBJ databases">
        <authorList>
            <person name="Varghese N."/>
            <person name="Submissions S."/>
        </authorList>
    </citation>
    <scope>NUCLEOTIDE SEQUENCE [LARGE SCALE GENOMIC DNA]</scope>
    <source>
        <strain evidence="2 3">DSM 1361</strain>
    </source>
</reference>
<keyword evidence="1" id="KW-1133">Transmembrane helix</keyword>
<feature type="transmembrane region" description="Helical" evidence="1">
    <location>
        <begin position="125"/>
        <end position="150"/>
    </location>
</feature>
<keyword evidence="1" id="KW-0812">Transmembrane</keyword>
<keyword evidence="1" id="KW-0472">Membrane</keyword>
<dbReference type="AlphaFoldDB" id="A0A662ZGC0"/>
<feature type="transmembrane region" description="Helical" evidence="1">
    <location>
        <begin position="162"/>
        <end position="184"/>
    </location>
</feature>
<dbReference type="Proteomes" id="UP000243745">
    <property type="component" value="Unassembled WGS sequence"/>
</dbReference>
<dbReference type="EMBL" id="FOXF01000006">
    <property type="protein sequence ID" value="SFP15485.1"/>
    <property type="molecule type" value="Genomic_DNA"/>
</dbReference>
<sequence>MRFLMWTLLGFILFSVSTVVIQENSIRPESSFLRMIMALIQLSMLFLYFSRHLYVRIFRLFVNPEDSFLTLLKKAFFGFLAFMYLTGLKTLYDDGYTGSVIFLSLPPVIYLLTRRFTNQTQRSRISGIILDFAAWTLIGCCMAIFSFKVLTDFDELHDGHFTFFQAIVSFAVIIMNFSFIFLYWTRHLYLKLYRYIIS</sequence>